<dbReference type="GO" id="GO:0004674">
    <property type="term" value="F:protein serine/threonine kinase activity"/>
    <property type="evidence" value="ECO:0007669"/>
    <property type="project" value="UniProtKB-KW"/>
</dbReference>
<gene>
    <name evidence="13" type="ORF">H8693_03695</name>
</gene>
<dbReference type="AlphaFoldDB" id="A0A926DH52"/>
<evidence type="ECO:0000313" key="13">
    <source>
        <dbReference type="EMBL" id="MBC8538033.1"/>
    </source>
</evidence>
<dbReference type="PROSITE" id="PS51178">
    <property type="entry name" value="PASTA"/>
    <property type="match status" value="2"/>
</dbReference>
<feature type="domain" description="PASTA" evidence="12">
    <location>
        <begin position="395"/>
        <end position="464"/>
    </location>
</feature>
<dbReference type="SMART" id="SM00220">
    <property type="entry name" value="S_TKc"/>
    <property type="match status" value="1"/>
</dbReference>
<comment type="catalytic activity">
    <reaction evidence="8">
        <text>L-threonyl-[protein] + ATP = O-phospho-L-threonyl-[protein] + ADP + H(+)</text>
        <dbReference type="Rhea" id="RHEA:46608"/>
        <dbReference type="Rhea" id="RHEA-COMP:11060"/>
        <dbReference type="Rhea" id="RHEA-COMP:11605"/>
        <dbReference type="ChEBI" id="CHEBI:15378"/>
        <dbReference type="ChEBI" id="CHEBI:30013"/>
        <dbReference type="ChEBI" id="CHEBI:30616"/>
        <dbReference type="ChEBI" id="CHEBI:61977"/>
        <dbReference type="ChEBI" id="CHEBI:456216"/>
        <dbReference type="EC" id="2.7.11.1"/>
    </reaction>
</comment>
<evidence type="ECO:0000256" key="7">
    <source>
        <dbReference type="ARBA" id="ARBA00022840"/>
    </source>
</evidence>
<evidence type="ECO:0000313" key="14">
    <source>
        <dbReference type="Proteomes" id="UP000617951"/>
    </source>
</evidence>
<evidence type="ECO:0000259" key="12">
    <source>
        <dbReference type="PROSITE" id="PS51178"/>
    </source>
</evidence>
<dbReference type="Gene3D" id="3.30.200.20">
    <property type="entry name" value="Phosphorylase Kinase, domain 1"/>
    <property type="match status" value="1"/>
</dbReference>
<comment type="catalytic activity">
    <reaction evidence="9">
        <text>L-seryl-[protein] + ATP = O-phospho-L-seryl-[protein] + ADP + H(+)</text>
        <dbReference type="Rhea" id="RHEA:17989"/>
        <dbReference type="Rhea" id="RHEA-COMP:9863"/>
        <dbReference type="Rhea" id="RHEA-COMP:11604"/>
        <dbReference type="ChEBI" id="CHEBI:15378"/>
        <dbReference type="ChEBI" id="CHEBI:29999"/>
        <dbReference type="ChEBI" id="CHEBI:30616"/>
        <dbReference type="ChEBI" id="CHEBI:83421"/>
        <dbReference type="ChEBI" id="CHEBI:456216"/>
        <dbReference type="EC" id="2.7.11.1"/>
    </reaction>
</comment>
<dbReference type="InterPro" id="IPR008271">
    <property type="entry name" value="Ser/Thr_kinase_AS"/>
</dbReference>
<dbReference type="EC" id="2.7.11.1" evidence="1"/>
<dbReference type="InterPro" id="IPR011009">
    <property type="entry name" value="Kinase-like_dom_sf"/>
</dbReference>
<dbReference type="PANTHER" id="PTHR43289:SF6">
    <property type="entry name" value="SERINE_THREONINE-PROTEIN KINASE NEKL-3"/>
    <property type="match status" value="1"/>
</dbReference>
<feature type="domain" description="Protein kinase" evidence="11">
    <location>
        <begin position="9"/>
        <end position="265"/>
    </location>
</feature>
<keyword evidence="10" id="KW-0472">Membrane</keyword>
<dbReference type="CDD" id="cd06577">
    <property type="entry name" value="PASTA_pknB"/>
    <property type="match status" value="2"/>
</dbReference>
<dbReference type="SUPFAM" id="SSF54184">
    <property type="entry name" value="Penicillin-binding protein 2x (pbp-2x), c-terminal domain"/>
    <property type="match status" value="1"/>
</dbReference>
<dbReference type="SMART" id="SM00740">
    <property type="entry name" value="PASTA"/>
    <property type="match status" value="3"/>
</dbReference>
<keyword evidence="10" id="KW-1133">Transmembrane helix</keyword>
<feature type="transmembrane region" description="Helical" evidence="10">
    <location>
        <begin position="297"/>
        <end position="319"/>
    </location>
</feature>
<evidence type="ECO:0000256" key="4">
    <source>
        <dbReference type="ARBA" id="ARBA00022737"/>
    </source>
</evidence>
<comment type="caution">
    <text evidence="13">The sequence shown here is derived from an EMBL/GenBank/DDBJ whole genome shotgun (WGS) entry which is preliminary data.</text>
</comment>
<proteinExistence type="predicted"/>
<reference evidence="13" key="1">
    <citation type="submission" date="2020-08" db="EMBL/GenBank/DDBJ databases">
        <title>Genome public.</title>
        <authorList>
            <person name="Liu C."/>
            <person name="Sun Q."/>
        </authorList>
    </citation>
    <scope>NUCLEOTIDE SEQUENCE</scope>
    <source>
        <strain evidence="13">NSJ-63</strain>
    </source>
</reference>
<evidence type="ECO:0000259" key="11">
    <source>
        <dbReference type="PROSITE" id="PS50011"/>
    </source>
</evidence>
<dbReference type="FunFam" id="1.10.510.10:FF:000021">
    <property type="entry name" value="Serine/threonine protein kinase"/>
    <property type="match status" value="1"/>
</dbReference>
<protein>
    <recommendedName>
        <fullName evidence="1">non-specific serine/threonine protein kinase</fullName>
        <ecNumber evidence="1">2.7.11.1</ecNumber>
    </recommendedName>
</protein>
<dbReference type="PANTHER" id="PTHR43289">
    <property type="entry name" value="MITOGEN-ACTIVATED PROTEIN KINASE KINASE KINASE 20-RELATED"/>
    <property type="match status" value="1"/>
</dbReference>
<dbReference type="Pfam" id="PF03793">
    <property type="entry name" value="PASTA"/>
    <property type="match status" value="2"/>
</dbReference>
<dbReference type="Gene3D" id="3.30.10.20">
    <property type="match status" value="3"/>
</dbReference>
<evidence type="ECO:0000256" key="3">
    <source>
        <dbReference type="ARBA" id="ARBA00022679"/>
    </source>
</evidence>
<keyword evidence="6 13" id="KW-0418">Kinase</keyword>
<evidence type="ECO:0000256" key="2">
    <source>
        <dbReference type="ARBA" id="ARBA00022527"/>
    </source>
</evidence>
<evidence type="ECO:0000256" key="10">
    <source>
        <dbReference type="SAM" id="Phobius"/>
    </source>
</evidence>
<dbReference type="Proteomes" id="UP000617951">
    <property type="component" value="Unassembled WGS sequence"/>
</dbReference>
<evidence type="ECO:0000256" key="6">
    <source>
        <dbReference type="ARBA" id="ARBA00022777"/>
    </source>
</evidence>
<keyword evidence="5" id="KW-0547">Nucleotide-binding</keyword>
<evidence type="ECO:0000256" key="5">
    <source>
        <dbReference type="ARBA" id="ARBA00022741"/>
    </source>
</evidence>
<evidence type="ECO:0000256" key="9">
    <source>
        <dbReference type="ARBA" id="ARBA00048679"/>
    </source>
</evidence>
<evidence type="ECO:0000256" key="1">
    <source>
        <dbReference type="ARBA" id="ARBA00012513"/>
    </source>
</evidence>
<accession>A0A926DH52</accession>
<feature type="domain" description="PASTA" evidence="12">
    <location>
        <begin position="327"/>
        <end position="393"/>
    </location>
</feature>
<dbReference type="RefSeq" id="WP_249279830.1">
    <property type="nucleotide sequence ID" value="NZ_JACRSS010000001.1"/>
</dbReference>
<dbReference type="CDD" id="cd14014">
    <property type="entry name" value="STKc_PknB_like"/>
    <property type="match status" value="1"/>
</dbReference>
<dbReference type="Pfam" id="PF00069">
    <property type="entry name" value="Pkinase"/>
    <property type="match status" value="1"/>
</dbReference>
<dbReference type="GO" id="GO:0005524">
    <property type="term" value="F:ATP binding"/>
    <property type="evidence" value="ECO:0007669"/>
    <property type="project" value="UniProtKB-KW"/>
</dbReference>
<evidence type="ECO:0000256" key="8">
    <source>
        <dbReference type="ARBA" id="ARBA00047899"/>
    </source>
</evidence>
<dbReference type="EMBL" id="JACRSS010000001">
    <property type="protein sequence ID" value="MBC8538033.1"/>
    <property type="molecule type" value="Genomic_DNA"/>
</dbReference>
<name>A0A926DH52_9FIRM</name>
<keyword evidence="10" id="KW-0812">Transmembrane</keyword>
<keyword evidence="7" id="KW-0067">ATP-binding</keyword>
<dbReference type="PROSITE" id="PS50011">
    <property type="entry name" value="PROTEIN_KINASE_DOM"/>
    <property type="match status" value="1"/>
</dbReference>
<sequence length="624" mass="69107">MSVVLGNRFELMEAIDEGGMSRVYTAWCRKTKKVVAIKVLRKELSDNPVYIKAFRKEAYTVMRLHHRNIVRILDIGNSQGYKYIAMEYIDGPTLKRKIEEEGPLPLELCVELAEKLCGALDYAHHRGIIHKDLKPANILLREDGEPILTDFGIAEEMDEEKKREEVFGSVRYFSPEQAKGEPVDHRTDIYSLGIILYEMTTGRLPFEGEDNLSIALKHLHMQPREPRELNPEIPESLNRIILKAMAKDRENRYSSIAAMQRDLAICLEEPDGEYVSLPGEYEKTPATERRSRRMRRLGIGLALGGLVALVAVVCISLFGSMGQLNSDNKEIYMPTLTEHTMEEAKGIMDKLGIALEITYEPNAQILRGYVVSQKPEPGTVLEKGDRVSIVVSSGIEVTSGMPGILGMSEEEARAAIDKIKVEGIRVVVLYEVSAQDKPGAVIQQQPAEGEPLEPGSVVTFVVNSEADAAAGISVPNLTGETMEAAVTSAKQAGFTSVWIYPVAGQFQEYQVLEQTPGYDHTGAVGQRMELTVQEAASGKNLTGALELPAEAAEECQITLTVSYAVGGVECEFVAFQEAFPSREALEEKYGEELPYSVKVRPAEENAPKKLNIYIDGVLLRQQDL</sequence>
<dbReference type="PROSITE" id="PS00108">
    <property type="entry name" value="PROTEIN_KINASE_ST"/>
    <property type="match status" value="1"/>
</dbReference>
<keyword evidence="14" id="KW-1185">Reference proteome</keyword>
<organism evidence="13 14">
    <name type="scientific">Guopingia tenuis</name>
    <dbReference type="NCBI Taxonomy" id="2763656"/>
    <lineage>
        <taxon>Bacteria</taxon>
        <taxon>Bacillati</taxon>
        <taxon>Bacillota</taxon>
        <taxon>Clostridia</taxon>
        <taxon>Christensenellales</taxon>
        <taxon>Christensenellaceae</taxon>
        <taxon>Guopingia</taxon>
    </lineage>
</organism>
<keyword evidence="3" id="KW-0808">Transferase</keyword>
<dbReference type="InterPro" id="IPR005543">
    <property type="entry name" value="PASTA_dom"/>
</dbReference>
<dbReference type="InterPro" id="IPR000719">
    <property type="entry name" value="Prot_kinase_dom"/>
</dbReference>
<keyword evidence="4" id="KW-0677">Repeat</keyword>
<dbReference type="Gene3D" id="1.10.510.10">
    <property type="entry name" value="Transferase(Phosphotransferase) domain 1"/>
    <property type="match status" value="1"/>
</dbReference>
<keyword evidence="2" id="KW-0723">Serine/threonine-protein kinase</keyword>
<dbReference type="SUPFAM" id="SSF56112">
    <property type="entry name" value="Protein kinase-like (PK-like)"/>
    <property type="match status" value="1"/>
</dbReference>